<keyword evidence="1" id="KW-0472">Membrane</keyword>
<keyword evidence="3" id="KW-1185">Reference proteome</keyword>
<name>M5EM41_9HYPH</name>
<organism evidence="2 3">
    <name type="scientific">Mesorhizobium metallidurans STM 2683</name>
    <dbReference type="NCBI Taxonomy" id="1297569"/>
    <lineage>
        <taxon>Bacteria</taxon>
        <taxon>Pseudomonadati</taxon>
        <taxon>Pseudomonadota</taxon>
        <taxon>Alphaproteobacteria</taxon>
        <taxon>Hyphomicrobiales</taxon>
        <taxon>Phyllobacteriaceae</taxon>
        <taxon>Mesorhizobium</taxon>
    </lineage>
</organism>
<proteinExistence type="predicted"/>
<keyword evidence="1" id="KW-0812">Transmembrane</keyword>
<reference evidence="2 3" key="1">
    <citation type="submission" date="2013-02" db="EMBL/GenBank/DDBJ databases">
        <authorList>
            <person name="Genoscope - CEA"/>
        </authorList>
    </citation>
    <scope>NUCLEOTIDE SEQUENCE [LARGE SCALE GENOMIC DNA]</scope>
    <source>
        <strain evidence="2 3">STM 2683</strain>
    </source>
</reference>
<evidence type="ECO:0000313" key="3">
    <source>
        <dbReference type="Proteomes" id="UP000012062"/>
    </source>
</evidence>
<feature type="transmembrane region" description="Helical" evidence="1">
    <location>
        <begin position="26"/>
        <end position="45"/>
    </location>
</feature>
<accession>M5EM41</accession>
<dbReference type="EMBL" id="CAUM01000060">
    <property type="protein sequence ID" value="CCV05250.1"/>
    <property type="molecule type" value="Genomic_DNA"/>
</dbReference>
<gene>
    <name evidence="2" type="ORF">MESS2_1520049</name>
</gene>
<comment type="caution">
    <text evidence="2">The sequence shown here is derived from an EMBL/GenBank/DDBJ whole genome shotgun (WGS) entry which is preliminary data.</text>
</comment>
<dbReference type="AlphaFoldDB" id="M5EM41"/>
<evidence type="ECO:0000256" key="1">
    <source>
        <dbReference type="SAM" id="Phobius"/>
    </source>
</evidence>
<dbReference type="Proteomes" id="UP000012062">
    <property type="component" value="Unassembled WGS sequence"/>
</dbReference>
<keyword evidence="1" id="KW-1133">Transmembrane helix</keyword>
<protein>
    <submittedName>
        <fullName evidence="2">Uncharacterized protein</fullName>
    </submittedName>
</protein>
<sequence>MDSRASGLLHYLPVFSRFSYSLIRKGLVSALALQLLCVAGILIWSNQIGVIPQPSPA</sequence>
<evidence type="ECO:0000313" key="2">
    <source>
        <dbReference type="EMBL" id="CCV05250.1"/>
    </source>
</evidence>